<gene>
    <name evidence="2" type="ORF">E2C01_076521</name>
</gene>
<sequence>MEAQGQEADHQKSSPRPPPSHLVPGGLHAWVQVQFCYASTPGLEYIIEWAKSIISFHNGLMDLRM</sequence>
<protein>
    <submittedName>
        <fullName evidence="2">Uncharacterized protein</fullName>
    </submittedName>
</protein>
<feature type="region of interest" description="Disordered" evidence="1">
    <location>
        <begin position="1"/>
        <end position="23"/>
    </location>
</feature>
<comment type="caution">
    <text evidence="2">The sequence shown here is derived from an EMBL/GenBank/DDBJ whole genome shotgun (WGS) entry which is preliminary data.</text>
</comment>
<keyword evidence="3" id="KW-1185">Reference proteome</keyword>
<name>A0A5B7IHV6_PORTR</name>
<proteinExistence type="predicted"/>
<evidence type="ECO:0000256" key="1">
    <source>
        <dbReference type="SAM" id="MobiDB-lite"/>
    </source>
</evidence>
<dbReference type="EMBL" id="VSRR010058292">
    <property type="protein sequence ID" value="MPC81883.1"/>
    <property type="molecule type" value="Genomic_DNA"/>
</dbReference>
<evidence type="ECO:0000313" key="2">
    <source>
        <dbReference type="EMBL" id="MPC81883.1"/>
    </source>
</evidence>
<evidence type="ECO:0000313" key="3">
    <source>
        <dbReference type="Proteomes" id="UP000324222"/>
    </source>
</evidence>
<dbReference type="AlphaFoldDB" id="A0A5B7IHV6"/>
<dbReference type="Proteomes" id="UP000324222">
    <property type="component" value="Unassembled WGS sequence"/>
</dbReference>
<reference evidence="2 3" key="1">
    <citation type="submission" date="2019-05" db="EMBL/GenBank/DDBJ databases">
        <title>Another draft genome of Portunus trituberculatus and its Hox gene families provides insights of decapod evolution.</title>
        <authorList>
            <person name="Jeong J.-H."/>
            <person name="Song I."/>
            <person name="Kim S."/>
            <person name="Choi T."/>
            <person name="Kim D."/>
            <person name="Ryu S."/>
            <person name="Kim W."/>
        </authorList>
    </citation>
    <scope>NUCLEOTIDE SEQUENCE [LARGE SCALE GENOMIC DNA]</scope>
    <source>
        <tissue evidence="2">Muscle</tissue>
    </source>
</reference>
<organism evidence="2 3">
    <name type="scientific">Portunus trituberculatus</name>
    <name type="common">Swimming crab</name>
    <name type="synonym">Neptunus trituberculatus</name>
    <dbReference type="NCBI Taxonomy" id="210409"/>
    <lineage>
        <taxon>Eukaryota</taxon>
        <taxon>Metazoa</taxon>
        <taxon>Ecdysozoa</taxon>
        <taxon>Arthropoda</taxon>
        <taxon>Crustacea</taxon>
        <taxon>Multicrustacea</taxon>
        <taxon>Malacostraca</taxon>
        <taxon>Eumalacostraca</taxon>
        <taxon>Eucarida</taxon>
        <taxon>Decapoda</taxon>
        <taxon>Pleocyemata</taxon>
        <taxon>Brachyura</taxon>
        <taxon>Eubrachyura</taxon>
        <taxon>Portunoidea</taxon>
        <taxon>Portunidae</taxon>
        <taxon>Portuninae</taxon>
        <taxon>Portunus</taxon>
    </lineage>
</organism>
<accession>A0A5B7IHV6</accession>